<dbReference type="Proteomes" id="UP000287188">
    <property type="component" value="Unassembled WGS sequence"/>
</dbReference>
<dbReference type="PROSITE" id="PS51898">
    <property type="entry name" value="TYR_RECOMBINASE"/>
    <property type="match status" value="1"/>
</dbReference>
<dbReference type="InterPro" id="IPR002104">
    <property type="entry name" value="Integrase_catalytic"/>
</dbReference>
<dbReference type="GO" id="GO:0003677">
    <property type="term" value="F:DNA binding"/>
    <property type="evidence" value="ECO:0007669"/>
    <property type="project" value="UniProtKB-UniRule"/>
</dbReference>
<evidence type="ECO:0000259" key="4">
    <source>
        <dbReference type="PROSITE" id="PS51898"/>
    </source>
</evidence>
<keyword evidence="7" id="KW-1185">Reference proteome</keyword>
<dbReference type="PROSITE" id="PS51900">
    <property type="entry name" value="CB"/>
    <property type="match status" value="1"/>
</dbReference>
<evidence type="ECO:0000256" key="2">
    <source>
        <dbReference type="ARBA" id="ARBA00023172"/>
    </source>
</evidence>
<sequence length="292" mass="33598">MAEDSILEKYQKERTKETLRRQQHDISLFQNFLHEKGIEAKNMASSLNPWKNISSKILQEYIQWQLEKGYALQSITIHLATVKVYCRLACKAEILDLETLKQIEKIKGFQKGSSNFVGHRKITRIGLKKETAANLTDKDVDRLKNQPDTVQGHRDSLIICLLLDQGLKRTELANLRREDVDLANGKITTYKSRKKEANIIDLSKDTLNALEKYLEYSPSSELLLHSIHKSGKMREGMSGRSINERVGDLGKKIGLPSLSLEDCHHYWTTHIKVDQKANFPENNQPNQSFHFE</sequence>
<dbReference type="InterPro" id="IPR013762">
    <property type="entry name" value="Integrase-like_cat_sf"/>
</dbReference>
<protein>
    <recommendedName>
        <fullName evidence="8">Tyr recombinase domain-containing protein</fullName>
    </recommendedName>
</protein>
<proteinExistence type="predicted"/>
<reference evidence="7" key="1">
    <citation type="submission" date="2018-12" db="EMBL/GenBank/DDBJ databases">
        <title>Tengunoibacter tsumagoiensis gen. nov., sp. nov., Dictyobacter kobayashii sp. nov., D. alpinus sp. nov., and D. joshuensis sp. nov. and description of Dictyobacteraceae fam. nov. within the order Ktedonobacterales isolated from Tengu-no-mugimeshi.</title>
        <authorList>
            <person name="Wang C.M."/>
            <person name="Zheng Y."/>
            <person name="Sakai Y."/>
            <person name="Toyoda A."/>
            <person name="Minakuchi Y."/>
            <person name="Abe K."/>
            <person name="Yokota A."/>
            <person name="Yabe S."/>
        </authorList>
    </citation>
    <scope>NUCLEOTIDE SEQUENCE [LARGE SCALE GENOMIC DNA]</scope>
    <source>
        <strain evidence="7">Uno11</strain>
    </source>
</reference>
<dbReference type="InterPro" id="IPR050090">
    <property type="entry name" value="Tyrosine_recombinase_XerCD"/>
</dbReference>
<dbReference type="OrthoDB" id="144326at2"/>
<feature type="domain" description="Core-binding (CB)" evidence="5">
    <location>
        <begin position="1"/>
        <end position="90"/>
    </location>
</feature>
<dbReference type="InterPro" id="IPR011010">
    <property type="entry name" value="DNA_brk_join_enz"/>
</dbReference>
<dbReference type="Gene3D" id="1.10.150.130">
    <property type="match status" value="1"/>
</dbReference>
<dbReference type="PANTHER" id="PTHR30349">
    <property type="entry name" value="PHAGE INTEGRASE-RELATED"/>
    <property type="match status" value="1"/>
</dbReference>
<evidence type="ECO:0000259" key="5">
    <source>
        <dbReference type="PROSITE" id="PS51900"/>
    </source>
</evidence>
<evidence type="ECO:0000256" key="3">
    <source>
        <dbReference type="PROSITE-ProRule" id="PRU01248"/>
    </source>
</evidence>
<dbReference type="InterPro" id="IPR010998">
    <property type="entry name" value="Integrase_recombinase_N"/>
</dbReference>
<evidence type="ECO:0008006" key="8">
    <source>
        <dbReference type="Google" id="ProtNLM"/>
    </source>
</evidence>
<gene>
    <name evidence="6" type="ORF">KDK_23710</name>
</gene>
<comment type="caution">
    <text evidence="6">The sequence shown here is derived from an EMBL/GenBank/DDBJ whole genome shotgun (WGS) entry which is preliminary data.</text>
</comment>
<dbReference type="SUPFAM" id="SSF56349">
    <property type="entry name" value="DNA breaking-rejoining enzymes"/>
    <property type="match status" value="1"/>
</dbReference>
<name>A0A402AHH7_9CHLR</name>
<dbReference type="AlphaFoldDB" id="A0A402AHH7"/>
<dbReference type="GO" id="GO:0006310">
    <property type="term" value="P:DNA recombination"/>
    <property type="evidence" value="ECO:0007669"/>
    <property type="project" value="UniProtKB-KW"/>
</dbReference>
<dbReference type="Pfam" id="PF00589">
    <property type="entry name" value="Phage_integrase"/>
    <property type="match status" value="1"/>
</dbReference>
<feature type="domain" description="Tyr recombinase" evidence="4">
    <location>
        <begin position="130"/>
        <end position="292"/>
    </location>
</feature>
<dbReference type="InterPro" id="IPR044068">
    <property type="entry name" value="CB"/>
</dbReference>
<keyword evidence="2" id="KW-0233">DNA recombination</keyword>
<dbReference type="CDD" id="cd00397">
    <property type="entry name" value="DNA_BRE_C"/>
    <property type="match status" value="1"/>
</dbReference>
<dbReference type="EMBL" id="BIFS01000001">
    <property type="protein sequence ID" value="GCE18571.1"/>
    <property type="molecule type" value="Genomic_DNA"/>
</dbReference>
<keyword evidence="1 3" id="KW-0238">DNA-binding</keyword>
<evidence type="ECO:0000313" key="7">
    <source>
        <dbReference type="Proteomes" id="UP000287188"/>
    </source>
</evidence>
<dbReference type="RefSeq" id="WP_126550087.1">
    <property type="nucleotide sequence ID" value="NZ_BIFS01000001.1"/>
</dbReference>
<dbReference type="Gene3D" id="1.10.443.10">
    <property type="entry name" value="Intergrase catalytic core"/>
    <property type="match status" value="1"/>
</dbReference>
<evidence type="ECO:0000256" key="1">
    <source>
        <dbReference type="ARBA" id="ARBA00023125"/>
    </source>
</evidence>
<accession>A0A402AHH7</accession>
<organism evidence="6 7">
    <name type="scientific">Dictyobacter kobayashii</name>
    <dbReference type="NCBI Taxonomy" id="2014872"/>
    <lineage>
        <taxon>Bacteria</taxon>
        <taxon>Bacillati</taxon>
        <taxon>Chloroflexota</taxon>
        <taxon>Ktedonobacteria</taxon>
        <taxon>Ktedonobacterales</taxon>
        <taxon>Dictyobacteraceae</taxon>
        <taxon>Dictyobacter</taxon>
    </lineage>
</organism>
<evidence type="ECO:0000313" key="6">
    <source>
        <dbReference type="EMBL" id="GCE18571.1"/>
    </source>
</evidence>
<dbReference type="GO" id="GO:0015074">
    <property type="term" value="P:DNA integration"/>
    <property type="evidence" value="ECO:0007669"/>
    <property type="project" value="InterPro"/>
</dbReference>